<gene>
    <name evidence="1" type="ORF">WS64_30025</name>
</gene>
<dbReference type="Proteomes" id="UP000070434">
    <property type="component" value="Unassembled WGS sequence"/>
</dbReference>
<sequence length="164" mass="17408">MHMNFSIRMFVFGHSTTGKPYVPVSRSEPVDNSTSGDAVAWQNAIASGSSRPEPAWTTIVRASVCRASLRRASVRALSGHGITRQAAGSSVCEPSNSLASLPVPMTSTCMGLTVEIGEASRRWYMPSGRRAWLSCRAPRLADIAHYARLSVGALVGPGMGCRGA</sequence>
<proteinExistence type="predicted"/>
<organism evidence="1 2">
    <name type="scientific">Burkholderia anthina</name>
    <dbReference type="NCBI Taxonomy" id="179879"/>
    <lineage>
        <taxon>Bacteria</taxon>
        <taxon>Pseudomonadati</taxon>
        <taxon>Pseudomonadota</taxon>
        <taxon>Betaproteobacteria</taxon>
        <taxon>Burkholderiales</taxon>
        <taxon>Burkholderiaceae</taxon>
        <taxon>Burkholderia</taxon>
        <taxon>Burkholderia cepacia complex</taxon>
    </lineage>
</organism>
<accession>A0AAW3PNN1</accession>
<evidence type="ECO:0000313" key="1">
    <source>
        <dbReference type="EMBL" id="KWZ29721.1"/>
    </source>
</evidence>
<dbReference type="AlphaFoldDB" id="A0AAW3PNN1"/>
<evidence type="ECO:0000313" key="2">
    <source>
        <dbReference type="Proteomes" id="UP000070434"/>
    </source>
</evidence>
<reference evidence="1 2" key="1">
    <citation type="submission" date="2015-11" db="EMBL/GenBank/DDBJ databases">
        <authorList>
            <person name="Sahl J."/>
            <person name="Wagner D."/>
            <person name="Keim P."/>
        </authorList>
    </citation>
    <scope>NUCLEOTIDE SEQUENCE [LARGE SCALE GENOMIC DNA]</scope>
    <source>
        <strain evidence="1 2">AZ-4-2-10-S1-D7</strain>
    </source>
</reference>
<protein>
    <submittedName>
        <fullName evidence="1">Uncharacterized protein</fullName>
    </submittedName>
</protein>
<name>A0AAW3PNN1_9BURK</name>
<comment type="caution">
    <text evidence="1">The sequence shown here is derived from an EMBL/GenBank/DDBJ whole genome shotgun (WGS) entry which is preliminary data.</text>
</comment>
<dbReference type="EMBL" id="LNJP01000004">
    <property type="protein sequence ID" value="KWZ29721.1"/>
    <property type="molecule type" value="Genomic_DNA"/>
</dbReference>